<protein>
    <submittedName>
        <fullName evidence="2">Uncharacterized protein</fullName>
    </submittedName>
</protein>
<dbReference type="EMBL" id="PHAI01000003">
    <property type="protein sequence ID" value="PKM91075.1"/>
    <property type="molecule type" value="Genomic_DNA"/>
</dbReference>
<evidence type="ECO:0000313" key="2">
    <source>
        <dbReference type="EMBL" id="PKM91075.1"/>
    </source>
</evidence>
<dbReference type="Proteomes" id="UP000233517">
    <property type="component" value="Unassembled WGS sequence"/>
</dbReference>
<feature type="transmembrane region" description="Helical" evidence="1">
    <location>
        <begin position="5"/>
        <end position="27"/>
    </location>
</feature>
<comment type="caution">
    <text evidence="2">The sequence shown here is derived from an EMBL/GenBank/DDBJ whole genome shotgun (WGS) entry which is preliminary data.</text>
</comment>
<keyword evidence="1" id="KW-0812">Transmembrane</keyword>
<accession>A0A2N2E8N8</accession>
<sequence>MNNNFFFYLSKISISIIWDIVYFPLWWYSVGFWRFLKTVASFLNEQWIIIGAGAWINNLFTPMYGQRDFTGRAISFFVRIFQIIFRFIAFIFFIMLSLVAIIFWLLAPVTVVYLLVTRIFT</sequence>
<name>A0A2N2E8N8_9BACT</name>
<feature type="transmembrane region" description="Helical" evidence="1">
    <location>
        <begin position="47"/>
        <end position="64"/>
    </location>
</feature>
<dbReference type="AlphaFoldDB" id="A0A2N2E8N8"/>
<proteinExistence type="predicted"/>
<gene>
    <name evidence="2" type="ORF">CVU82_03395</name>
</gene>
<evidence type="ECO:0000313" key="3">
    <source>
        <dbReference type="Proteomes" id="UP000233517"/>
    </source>
</evidence>
<reference evidence="2 3" key="1">
    <citation type="journal article" date="2017" name="ISME J.">
        <title>Potential for microbial H2 and metal transformations associated with novel bacteria and archaea in deep terrestrial subsurface sediments.</title>
        <authorList>
            <person name="Hernsdorf A.W."/>
            <person name="Amano Y."/>
            <person name="Miyakawa K."/>
            <person name="Ise K."/>
            <person name="Suzuki Y."/>
            <person name="Anantharaman K."/>
            <person name="Probst A."/>
            <person name="Burstein D."/>
            <person name="Thomas B.C."/>
            <person name="Banfield J.F."/>
        </authorList>
    </citation>
    <scope>NUCLEOTIDE SEQUENCE [LARGE SCALE GENOMIC DNA]</scope>
    <source>
        <strain evidence="2">HGW-Falkowbacteria-1</strain>
    </source>
</reference>
<keyword evidence="1" id="KW-0472">Membrane</keyword>
<evidence type="ECO:0000256" key="1">
    <source>
        <dbReference type="SAM" id="Phobius"/>
    </source>
</evidence>
<keyword evidence="1" id="KW-1133">Transmembrane helix</keyword>
<organism evidence="2 3">
    <name type="scientific">Candidatus Falkowbacteria bacterium HGW-Falkowbacteria-1</name>
    <dbReference type="NCBI Taxonomy" id="2013768"/>
    <lineage>
        <taxon>Bacteria</taxon>
        <taxon>Candidatus Falkowiibacteriota</taxon>
    </lineage>
</organism>